<dbReference type="AlphaFoldDB" id="A0A1H9H3T3"/>
<dbReference type="RefSeq" id="WP_093286223.1">
    <property type="nucleotide sequence ID" value="NZ_FOFS01000008.1"/>
</dbReference>
<evidence type="ECO:0000313" key="2">
    <source>
        <dbReference type="EMBL" id="SEQ57001.1"/>
    </source>
</evidence>
<protein>
    <submittedName>
        <fullName evidence="2">Pilus assembly protein Flp/PilA</fullName>
    </submittedName>
</protein>
<reference evidence="2 3" key="1">
    <citation type="submission" date="2016-10" db="EMBL/GenBank/DDBJ databases">
        <authorList>
            <person name="de Groot N.N."/>
        </authorList>
    </citation>
    <scope>NUCLEOTIDE SEQUENCE [LARGE SCALE GENOMIC DNA]</scope>
    <source>
        <strain evidence="2 3">DSM 25927</strain>
    </source>
</reference>
<accession>A0A1H9H3T3</accession>
<proteinExistence type="predicted"/>
<organism evidence="2 3">
    <name type="scientific">Solimonas aquatica</name>
    <dbReference type="NCBI Taxonomy" id="489703"/>
    <lineage>
        <taxon>Bacteria</taxon>
        <taxon>Pseudomonadati</taxon>
        <taxon>Pseudomonadota</taxon>
        <taxon>Gammaproteobacteria</taxon>
        <taxon>Nevskiales</taxon>
        <taxon>Nevskiaceae</taxon>
        <taxon>Solimonas</taxon>
    </lineage>
</organism>
<dbReference type="Pfam" id="PF04964">
    <property type="entry name" value="Flp_Fap"/>
    <property type="match status" value="1"/>
</dbReference>
<evidence type="ECO:0000256" key="1">
    <source>
        <dbReference type="SAM" id="Phobius"/>
    </source>
</evidence>
<dbReference type="InterPro" id="IPR007047">
    <property type="entry name" value="Flp_Fap"/>
</dbReference>
<gene>
    <name evidence="2" type="ORF">SAMN04488038_10811</name>
</gene>
<dbReference type="STRING" id="489703.SAMN04488038_10811"/>
<keyword evidence="1" id="KW-0812">Transmembrane</keyword>
<dbReference type="EMBL" id="FOFS01000008">
    <property type="protein sequence ID" value="SEQ57001.1"/>
    <property type="molecule type" value="Genomic_DNA"/>
</dbReference>
<keyword evidence="1" id="KW-0472">Membrane</keyword>
<evidence type="ECO:0000313" key="3">
    <source>
        <dbReference type="Proteomes" id="UP000199233"/>
    </source>
</evidence>
<sequence length="55" mass="6047">MLKKLWRFLRDEEGASAVEYGLIVGLIAIAIVAILILIGPRLSAVYSKVYDSLPT</sequence>
<name>A0A1H9H3T3_9GAMM</name>
<feature type="transmembrane region" description="Helical" evidence="1">
    <location>
        <begin position="20"/>
        <end position="38"/>
    </location>
</feature>
<keyword evidence="3" id="KW-1185">Reference proteome</keyword>
<dbReference type="Proteomes" id="UP000199233">
    <property type="component" value="Unassembled WGS sequence"/>
</dbReference>
<keyword evidence="1" id="KW-1133">Transmembrane helix</keyword>